<evidence type="ECO:0000256" key="1">
    <source>
        <dbReference type="SAM" id="MobiDB-lite"/>
    </source>
</evidence>
<dbReference type="PANTHER" id="PTHR35381:SF1">
    <property type="entry name" value="EF-HAND DOMAIN-CONTAINING PROTEIN"/>
    <property type="match status" value="1"/>
</dbReference>
<feature type="region of interest" description="Disordered" evidence="1">
    <location>
        <begin position="302"/>
        <end position="356"/>
    </location>
</feature>
<accession>A0A9W7C662</accession>
<feature type="region of interest" description="Disordered" evidence="1">
    <location>
        <begin position="1"/>
        <end position="158"/>
    </location>
</feature>
<dbReference type="Proteomes" id="UP001165122">
    <property type="component" value="Unassembled WGS sequence"/>
</dbReference>
<sequence length="718" mass="81130">MDDLLNFETSFAEDGDSDNDLLASDDENQPLSTGAPSANIPTMAQHQKLPSDAHNSYSSQAQILTSSPDAPPNQPFSFLPEKKQNKTRTNSLYNDAQKRQEKLEKLRQKKFEDEFAKGNFQPNLTSSAKKRSKSVSTPNSSTTSAATTPNPTPKVTNATFHRMYSHSKTMNHRKEERAKQLQEEEAQNCTFKPKNFTSPSRRSSFSGEIGETIQTGSVFERQYEYSKVIEKKKEELAKSIQEKECTFKPDIEKTSPTKNGGPITTRRSSVEATVKRLYDPEKFKLAEKERLKRQKELELSEATFSPNVNRTNMTNITGGTTESVTTSSAPPSESGDGEETTLPHPGGPPPNKAKSTEACLRLYQKANIEGSKREKWIEEQKDKKVKERCTFSPNISGSARKAKRGSARGSITGSEKTVFERLQRNDFKVFHNERDENLTFKPKILEKKIKDGEGELAKLVAMPLDERFDRLYKEGKERIEKKNMLPKDEQAAINRRKEQEELRECTFKPKTTWKQVFGMGAFDDDDSYDYGHESSFMANGEGGFEFVDKKDDFDDEFDEEIGQGEDEDEVLGSVDQANVQAQEALGEVNDILGEITIDNESMGVQHDVEVLQVERQDSEHSDEGSEHNIWEDNQEGGGEEEEVEIEVEQEEDEEDEEDNHDHEIEIDIDHTEFDDTESNPTLVPQHVLPPAPKEIDPVSVEPPIPPATDEEVHDNPFL</sequence>
<name>A0A9W7C662_9STRA</name>
<dbReference type="OrthoDB" id="206974at2759"/>
<dbReference type="EMBL" id="BRXW01000066">
    <property type="protein sequence ID" value="GMI04007.1"/>
    <property type="molecule type" value="Genomic_DNA"/>
</dbReference>
<feature type="region of interest" description="Disordered" evidence="1">
    <location>
        <begin position="247"/>
        <end position="269"/>
    </location>
</feature>
<organism evidence="2 3">
    <name type="scientific">Triparma laevis f. longispina</name>
    <dbReference type="NCBI Taxonomy" id="1714387"/>
    <lineage>
        <taxon>Eukaryota</taxon>
        <taxon>Sar</taxon>
        <taxon>Stramenopiles</taxon>
        <taxon>Ochrophyta</taxon>
        <taxon>Bolidophyceae</taxon>
        <taxon>Parmales</taxon>
        <taxon>Triparmaceae</taxon>
        <taxon>Triparma</taxon>
    </lineage>
</organism>
<feature type="compositionally biased region" description="Basic and acidic residues" evidence="1">
    <location>
        <begin position="659"/>
        <end position="673"/>
    </location>
</feature>
<reference evidence="3" key="1">
    <citation type="journal article" date="2023" name="Commun. Biol.">
        <title>Genome analysis of Parmales, the sister group of diatoms, reveals the evolutionary specialization of diatoms from phago-mixotrophs to photoautotrophs.</title>
        <authorList>
            <person name="Ban H."/>
            <person name="Sato S."/>
            <person name="Yoshikawa S."/>
            <person name="Yamada K."/>
            <person name="Nakamura Y."/>
            <person name="Ichinomiya M."/>
            <person name="Sato N."/>
            <person name="Blanc-Mathieu R."/>
            <person name="Endo H."/>
            <person name="Kuwata A."/>
            <person name="Ogata H."/>
        </authorList>
    </citation>
    <scope>NUCLEOTIDE SEQUENCE [LARGE SCALE GENOMIC DNA]</scope>
    <source>
        <strain evidence="3">NIES 3700</strain>
    </source>
</reference>
<feature type="compositionally biased region" description="Basic and acidic residues" evidence="1">
    <location>
        <begin position="96"/>
        <end position="116"/>
    </location>
</feature>
<evidence type="ECO:0000313" key="2">
    <source>
        <dbReference type="EMBL" id="GMI04007.1"/>
    </source>
</evidence>
<keyword evidence="3" id="KW-1185">Reference proteome</keyword>
<feature type="compositionally biased region" description="Acidic residues" evidence="1">
    <location>
        <begin position="1"/>
        <end position="28"/>
    </location>
</feature>
<evidence type="ECO:0000313" key="3">
    <source>
        <dbReference type="Proteomes" id="UP001165122"/>
    </source>
</evidence>
<dbReference type="AlphaFoldDB" id="A0A9W7C662"/>
<gene>
    <name evidence="2" type="ORF">TrLO_g263</name>
</gene>
<feature type="region of interest" description="Disordered" evidence="1">
    <location>
        <begin position="390"/>
        <end position="414"/>
    </location>
</feature>
<protein>
    <submittedName>
        <fullName evidence="2">Uncharacterized protein</fullName>
    </submittedName>
</protein>
<dbReference type="PANTHER" id="PTHR35381">
    <property type="entry name" value="EF-HAND DOMAIN-CONTAINING PROTEIN"/>
    <property type="match status" value="1"/>
</dbReference>
<feature type="region of interest" description="Disordered" evidence="1">
    <location>
        <begin position="612"/>
        <end position="718"/>
    </location>
</feature>
<feature type="compositionally biased region" description="Polar residues" evidence="1">
    <location>
        <begin position="53"/>
        <end position="68"/>
    </location>
</feature>
<proteinExistence type="predicted"/>
<feature type="compositionally biased region" description="Acidic residues" evidence="1">
    <location>
        <begin position="632"/>
        <end position="658"/>
    </location>
</feature>
<feature type="compositionally biased region" description="Polar residues" evidence="1">
    <location>
        <begin position="29"/>
        <end position="45"/>
    </location>
</feature>
<feature type="compositionally biased region" description="Low complexity" evidence="1">
    <location>
        <begin position="314"/>
        <end position="328"/>
    </location>
</feature>
<feature type="compositionally biased region" description="Polar residues" evidence="1">
    <location>
        <begin position="302"/>
        <end position="313"/>
    </location>
</feature>
<comment type="caution">
    <text evidence="2">The sequence shown here is derived from an EMBL/GenBank/DDBJ whole genome shotgun (WGS) entry which is preliminary data.</text>
</comment>
<feature type="compositionally biased region" description="Low complexity" evidence="1">
    <location>
        <begin position="136"/>
        <end position="149"/>
    </location>
</feature>
<feature type="compositionally biased region" description="Basic and acidic residues" evidence="1">
    <location>
        <begin position="612"/>
        <end position="630"/>
    </location>
</feature>